<name>A0A3B6VJ35_BRAPL</name>
<sequence length="199" mass="22284">MINKLVIATANKHKLIEIQNIFKDSAKEILPMPSDIGEIIEDGNSFIENSLIKAKAVYNHTKLPSLADDSGICINALNGEPGIYSARYGGENLGYKEKMQMILDKLKNKNDRTAYFITSAVCVLDDNYYIALEGIVNGVIVESPKGFDGFGYDPIFKPNGYDITYAEMTLEQKNSMSHRAIAMNKMKEILYTINTFNHK</sequence>
<dbReference type="SUPFAM" id="SSF52972">
    <property type="entry name" value="ITPase-like"/>
    <property type="match status" value="1"/>
</dbReference>
<feature type="binding site" evidence="10">
    <location>
        <begin position="178"/>
        <end position="179"/>
    </location>
    <ligand>
        <name>substrate</name>
    </ligand>
</feature>
<dbReference type="EMBL" id="CP002873">
    <property type="protein sequence ID" value="AGA65936.1"/>
    <property type="molecule type" value="Genomic_DNA"/>
</dbReference>
<dbReference type="AlphaFoldDB" id="A0A3B6VJ35"/>
<feature type="binding site" evidence="10">
    <location>
        <position position="70"/>
    </location>
    <ligand>
        <name>substrate</name>
    </ligand>
</feature>
<evidence type="ECO:0000256" key="8">
    <source>
        <dbReference type="ARBA" id="ARBA00051875"/>
    </source>
</evidence>
<dbReference type="GO" id="GO:0009117">
    <property type="term" value="P:nucleotide metabolic process"/>
    <property type="evidence" value="ECO:0007669"/>
    <property type="project" value="UniProtKB-KW"/>
</dbReference>
<feature type="binding site" evidence="10">
    <location>
        <position position="173"/>
    </location>
    <ligand>
        <name>substrate</name>
    </ligand>
</feature>
<evidence type="ECO:0000256" key="7">
    <source>
        <dbReference type="ARBA" id="ARBA00023080"/>
    </source>
</evidence>
<dbReference type="HAMAP" id="MF_01405">
    <property type="entry name" value="Non_canon_purine_NTPase"/>
    <property type="match status" value="1"/>
</dbReference>
<dbReference type="GO" id="GO:0036222">
    <property type="term" value="F:XTP diphosphatase activity"/>
    <property type="evidence" value="ECO:0007669"/>
    <property type="project" value="UniProtKB-UniRule"/>
</dbReference>
<dbReference type="Gene3D" id="3.90.950.10">
    <property type="match status" value="1"/>
</dbReference>
<gene>
    <name evidence="12" type="ORF">BPP43_03150</name>
</gene>
<dbReference type="GO" id="GO:0009146">
    <property type="term" value="P:purine nucleoside triphosphate catabolic process"/>
    <property type="evidence" value="ECO:0007669"/>
    <property type="project" value="UniProtKB-UniRule"/>
</dbReference>
<feature type="active site" description="Proton acceptor" evidence="10">
    <location>
        <position position="69"/>
    </location>
</feature>
<keyword evidence="4 10" id="KW-0547">Nucleotide-binding</keyword>
<comment type="catalytic activity">
    <reaction evidence="8 10">
        <text>dITP + H2O = dIMP + diphosphate + H(+)</text>
        <dbReference type="Rhea" id="RHEA:28342"/>
        <dbReference type="ChEBI" id="CHEBI:15377"/>
        <dbReference type="ChEBI" id="CHEBI:15378"/>
        <dbReference type="ChEBI" id="CHEBI:33019"/>
        <dbReference type="ChEBI" id="CHEBI:61194"/>
        <dbReference type="ChEBI" id="CHEBI:61382"/>
        <dbReference type="EC" id="3.6.1.66"/>
    </reaction>
</comment>
<dbReference type="InterPro" id="IPR029001">
    <property type="entry name" value="ITPase-like_fam"/>
</dbReference>
<protein>
    <recommendedName>
        <fullName evidence="10">dITP/XTP pyrophosphatase</fullName>
        <ecNumber evidence="10">3.6.1.66</ecNumber>
    </recommendedName>
    <alternativeName>
        <fullName evidence="10">Non-canonical purine NTP pyrophosphatase</fullName>
    </alternativeName>
    <alternativeName>
        <fullName evidence="10">Non-standard purine NTP pyrophosphatase</fullName>
    </alternativeName>
    <alternativeName>
        <fullName evidence="10">Nucleoside-triphosphate diphosphatase</fullName>
    </alternativeName>
    <alternativeName>
        <fullName evidence="10">Nucleoside-triphosphate pyrophosphatase</fullName>
        <shortName evidence="10">NTPase</shortName>
    </alternativeName>
</protein>
<keyword evidence="3 10" id="KW-0479">Metal-binding</keyword>
<organism evidence="12 13">
    <name type="scientific">Brachyspira pilosicoli P43/6/78</name>
    <dbReference type="NCBI Taxonomy" id="1042417"/>
    <lineage>
        <taxon>Bacteria</taxon>
        <taxon>Pseudomonadati</taxon>
        <taxon>Spirochaetota</taxon>
        <taxon>Spirochaetia</taxon>
        <taxon>Brachyspirales</taxon>
        <taxon>Brachyspiraceae</taxon>
        <taxon>Brachyspira</taxon>
    </lineage>
</organism>
<dbReference type="Pfam" id="PF01725">
    <property type="entry name" value="Ham1p_like"/>
    <property type="match status" value="1"/>
</dbReference>
<dbReference type="GO" id="GO:0017111">
    <property type="term" value="F:ribonucleoside triphosphate phosphatase activity"/>
    <property type="evidence" value="ECO:0007669"/>
    <property type="project" value="InterPro"/>
</dbReference>
<dbReference type="EC" id="3.6.1.66" evidence="10"/>
<evidence type="ECO:0000256" key="11">
    <source>
        <dbReference type="RuleBase" id="RU003781"/>
    </source>
</evidence>
<evidence type="ECO:0000313" key="13">
    <source>
        <dbReference type="Proteomes" id="UP000010793"/>
    </source>
</evidence>
<dbReference type="CDD" id="cd00515">
    <property type="entry name" value="HAM1"/>
    <property type="match status" value="1"/>
</dbReference>
<feature type="binding site" evidence="10">
    <location>
        <begin position="150"/>
        <end position="153"/>
    </location>
    <ligand>
        <name>substrate</name>
    </ligand>
</feature>
<dbReference type="FunFam" id="3.90.950.10:FF:000001">
    <property type="entry name" value="dITP/XTP pyrophosphatase"/>
    <property type="match status" value="1"/>
</dbReference>
<evidence type="ECO:0000256" key="5">
    <source>
        <dbReference type="ARBA" id="ARBA00022801"/>
    </source>
</evidence>
<evidence type="ECO:0000313" key="12">
    <source>
        <dbReference type="EMBL" id="AGA65936.1"/>
    </source>
</evidence>
<evidence type="ECO:0000256" key="3">
    <source>
        <dbReference type="ARBA" id="ARBA00022723"/>
    </source>
</evidence>
<dbReference type="InterPro" id="IPR020922">
    <property type="entry name" value="dITP/XTP_pyrophosphatase"/>
</dbReference>
<evidence type="ECO:0000256" key="10">
    <source>
        <dbReference type="HAMAP-Rule" id="MF_01405"/>
    </source>
</evidence>
<evidence type="ECO:0000256" key="2">
    <source>
        <dbReference type="ARBA" id="ARBA00011738"/>
    </source>
</evidence>
<dbReference type="GO" id="GO:0035870">
    <property type="term" value="F:dITP diphosphatase activity"/>
    <property type="evidence" value="ECO:0007669"/>
    <property type="project" value="UniProtKB-UniRule"/>
</dbReference>
<dbReference type="NCBIfam" id="TIGR00042">
    <property type="entry name" value="RdgB/HAM1 family non-canonical purine NTP pyrophosphatase"/>
    <property type="match status" value="1"/>
</dbReference>
<feature type="binding site" evidence="10">
    <location>
        <position position="69"/>
    </location>
    <ligand>
        <name>Mg(2+)</name>
        <dbReference type="ChEBI" id="CHEBI:18420"/>
    </ligand>
</feature>
<keyword evidence="6 10" id="KW-0460">Magnesium</keyword>
<evidence type="ECO:0000256" key="6">
    <source>
        <dbReference type="ARBA" id="ARBA00022842"/>
    </source>
</evidence>
<evidence type="ECO:0000256" key="1">
    <source>
        <dbReference type="ARBA" id="ARBA00008023"/>
    </source>
</evidence>
<dbReference type="GO" id="GO:0000166">
    <property type="term" value="F:nucleotide binding"/>
    <property type="evidence" value="ECO:0007669"/>
    <property type="project" value="UniProtKB-KW"/>
</dbReference>
<comment type="function">
    <text evidence="10">Pyrophosphatase that catalyzes the hydrolysis of nucleoside triphosphates to their monophosphate derivatives, with a high preference for the non-canonical purine nucleotides XTP (xanthosine triphosphate), dITP (deoxyinosine triphosphate) and ITP. Seems to function as a house-cleaning enzyme that removes non-canonical purine nucleotides from the nucleotide pool, thus preventing their incorporation into DNA/RNA and avoiding chromosomal lesions.</text>
</comment>
<reference evidence="12 13" key="1">
    <citation type="journal article" date="2013" name="Genome Announc.">
        <title>Complete Genome Sequence of the Porcine Strain Brachyspira pilosicoli P43/6/78(T.).</title>
        <authorList>
            <person name="Lin C."/>
            <person name="den Bakker H.C."/>
            <person name="Suzuki H."/>
            <person name="Lefebure T."/>
            <person name="Ponnala L."/>
            <person name="Sun Q."/>
            <person name="Stanhope M.J."/>
            <person name="Wiedmann M."/>
            <person name="Duhamel G.E."/>
        </authorList>
    </citation>
    <scope>NUCLEOTIDE SEQUENCE [LARGE SCALE GENOMIC DNA]</scope>
    <source>
        <strain evidence="12 13">P43/6/78</strain>
    </source>
</reference>
<comment type="catalytic activity">
    <reaction evidence="10">
        <text>ITP + H2O = IMP + diphosphate + H(+)</text>
        <dbReference type="Rhea" id="RHEA:29399"/>
        <dbReference type="ChEBI" id="CHEBI:15377"/>
        <dbReference type="ChEBI" id="CHEBI:15378"/>
        <dbReference type="ChEBI" id="CHEBI:33019"/>
        <dbReference type="ChEBI" id="CHEBI:58053"/>
        <dbReference type="ChEBI" id="CHEBI:61402"/>
        <dbReference type="EC" id="3.6.1.66"/>
    </reaction>
</comment>
<dbReference type="PANTHER" id="PTHR11067">
    <property type="entry name" value="INOSINE TRIPHOSPHATE PYROPHOSPHATASE/HAM1 PROTEIN"/>
    <property type="match status" value="1"/>
</dbReference>
<comment type="subunit">
    <text evidence="2 10">Homodimer.</text>
</comment>
<comment type="catalytic activity">
    <reaction evidence="9 10">
        <text>XTP + H2O = XMP + diphosphate + H(+)</text>
        <dbReference type="Rhea" id="RHEA:28610"/>
        <dbReference type="ChEBI" id="CHEBI:15377"/>
        <dbReference type="ChEBI" id="CHEBI:15378"/>
        <dbReference type="ChEBI" id="CHEBI:33019"/>
        <dbReference type="ChEBI" id="CHEBI:57464"/>
        <dbReference type="ChEBI" id="CHEBI:61314"/>
        <dbReference type="EC" id="3.6.1.66"/>
    </reaction>
</comment>
<keyword evidence="5 10" id="KW-0378">Hydrolase</keyword>
<comment type="cofactor">
    <cofactor evidence="10">
        <name>Mg(2+)</name>
        <dbReference type="ChEBI" id="CHEBI:18420"/>
    </cofactor>
    <text evidence="10">Binds 1 Mg(2+) ion per subunit.</text>
</comment>
<dbReference type="RefSeq" id="WP_013245254.1">
    <property type="nucleotide sequence ID" value="NC_019908.1"/>
</dbReference>
<proteinExistence type="inferred from homology"/>
<comment type="caution">
    <text evidence="10">Lacks conserved residue(s) required for the propagation of feature annotation.</text>
</comment>
<dbReference type="GO" id="GO:0036220">
    <property type="term" value="F:ITP diphosphatase activity"/>
    <property type="evidence" value="ECO:0007669"/>
    <property type="project" value="UniProtKB-UniRule"/>
</dbReference>
<evidence type="ECO:0000256" key="4">
    <source>
        <dbReference type="ARBA" id="ARBA00022741"/>
    </source>
</evidence>
<dbReference type="PANTHER" id="PTHR11067:SF9">
    <property type="entry name" value="INOSINE TRIPHOSPHATE PYROPHOSPHATASE"/>
    <property type="match status" value="1"/>
</dbReference>
<dbReference type="GO" id="GO:0046872">
    <property type="term" value="F:metal ion binding"/>
    <property type="evidence" value="ECO:0007669"/>
    <property type="project" value="UniProtKB-KW"/>
</dbReference>
<dbReference type="GeneID" id="56440880"/>
<evidence type="ECO:0000256" key="9">
    <source>
        <dbReference type="ARBA" id="ARBA00052017"/>
    </source>
</evidence>
<feature type="binding site" evidence="10">
    <location>
        <begin position="9"/>
        <end position="14"/>
    </location>
    <ligand>
        <name>substrate</name>
    </ligand>
</feature>
<dbReference type="Proteomes" id="UP000010793">
    <property type="component" value="Chromosome"/>
</dbReference>
<keyword evidence="7 10" id="KW-0546">Nucleotide metabolism</keyword>
<accession>A0A3B6VJ35</accession>
<dbReference type="InterPro" id="IPR002637">
    <property type="entry name" value="RdgB/HAM1"/>
</dbReference>
<keyword evidence="13" id="KW-1185">Reference proteome</keyword>
<comment type="similarity">
    <text evidence="1 10 11">Belongs to the HAM1 NTPase family.</text>
</comment>
<dbReference type="KEGG" id="bpip:BPP43_03150"/>
<dbReference type="GO" id="GO:0005829">
    <property type="term" value="C:cytosol"/>
    <property type="evidence" value="ECO:0007669"/>
    <property type="project" value="TreeGrafter"/>
</dbReference>